<sequence length="80" mass="8063">MPPPYSLSPSSAGIGETVTIEAQDSDCDPRYGENARINATVTDAGVGQSSLGDGCEGPSNREAAPNSPGSEGHQMIVLSG</sequence>
<reference evidence="2 3" key="1">
    <citation type="journal article" date="2023" name="Int. J. Syst. Evol. Microbiol.">
        <title>Arthrobacter vasquezii sp. nov., isolated from a soil sample from Union Glacier, Antarctica.</title>
        <authorList>
            <person name="Valenzuela-Ibaceta F."/>
            <person name="Carrasco V."/>
            <person name="Lagos-Moraga S."/>
            <person name="Dietz-Vargas C."/>
            <person name="Navarro C.A."/>
            <person name="Perez-Donoso J.M."/>
        </authorList>
    </citation>
    <scope>NUCLEOTIDE SEQUENCE [LARGE SCALE GENOMIC DNA]</scope>
    <source>
        <strain evidence="2 3">EH-1B-1</strain>
    </source>
</reference>
<gene>
    <name evidence="2" type="ORF">P4U43_06300</name>
</gene>
<name>A0ABT6CTP1_9MICC</name>
<protein>
    <submittedName>
        <fullName evidence="2">Uncharacterized protein</fullName>
    </submittedName>
</protein>
<keyword evidence="3" id="KW-1185">Reference proteome</keyword>
<evidence type="ECO:0000256" key="1">
    <source>
        <dbReference type="SAM" id="MobiDB-lite"/>
    </source>
</evidence>
<dbReference type="Proteomes" id="UP001220456">
    <property type="component" value="Unassembled WGS sequence"/>
</dbReference>
<proteinExistence type="predicted"/>
<evidence type="ECO:0000313" key="3">
    <source>
        <dbReference type="Proteomes" id="UP001220456"/>
    </source>
</evidence>
<organism evidence="2 3">
    <name type="scientific">Arthrobacter vasquezii</name>
    <dbReference type="NCBI Taxonomy" id="2977629"/>
    <lineage>
        <taxon>Bacteria</taxon>
        <taxon>Bacillati</taxon>
        <taxon>Actinomycetota</taxon>
        <taxon>Actinomycetes</taxon>
        <taxon>Micrococcales</taxon>
        <taxon>Micrococcaceae</taxon>
        <taxon>Arthrobacter</taxon>
    </lineage>
</organism>
<evidence type="ECO:0000313" key="2">
    <source>
        <dbReference type="EMBL" id="MDF9277403.1"/>
    </source>
</evidence>
<feature type="region of interest" description="Disordered" evidence="1">
    <location>
        <begin position="45"/>
        <end position="80"/>
    </location>
</feature>
<dbReference type="EMBL" id="JAROKN010000010">
    <property type="protein sequence ID" value="MDF9277403.1"/>
    <property type="molecule type" value="Genomic_DNA"/>
</dbReference>
<comment type="caution">
    <text evidence="2">The sequence shown here is derived from an EMBL/GenBank/DDBJ whole genome shotgun (WGS) entry which is preliminary data.</text>
</comment>
<accession>A0ABT6CTP1</accession>